<reference evidence="1" key="1">
    <citation type="submission" date="2021-02" db="EMBL/GenBank/DDBJ databases">
        <authorList>
            <person name="Nowell W R."/>
        </authorList>
    </citation>
    <scope>NUCLEOTIDE SEQUENCE</scope>
</reference>
<keyword evidence="3" id="KW-1185">Reference proteome</keyword>
<dbReference type="EMBL" id="CAJOBC010009297">
    <property type="protein sequence ID" value="CAF3984253.1"/>
    <property type="molecule type" value="Genomic_DNA"/>
</dbReference>
<comment type="caution">
    <text evidence="1">The sequence shown here is derived from an EMBL/GenBank/DDBJ whole genome shotgun (WGS) entry which is preliminary data.</text>
</comment>
<dbReference type="OrthoDB" id="6725610at2759"/>
<dbReference type="AlphaFoldDB" id="A0A814XVM4"/>
<name>A0A814XVM4_9BILA</name>
<evidence type="ECO:0000313" key="2">
    <source>
        <dbReference type="EMBL" id="CAF3984253.1"/>
    </source>
</evidence>
<organism evidence="1 3">
    <name type="scientific">Didymodactylos carnosus</name>
    <dbReference type="NCBI Taxonomy" id="1234261"/>
    <lineage>
        <taxon>Eukaryota</taxon>
        <taxon>Metazoa</taxon>
        <taxon>Spiralia</taxon>
        <taxon>Gnathifera</taxon>
        <taxon>Rotifera</taxon>
        <taxon>Eurotatoria</taxon>
        <taxon>Bdelloidea</taxon>
        <taxon>Philodinida</taxon>
        <taxon>Philodinidae</taxon>
        <taxon>Didymodactylos</taxon>
    </lineage>
</organism>
<sequence>MISGLSKKHQQSTQQDDDMGIDVHELARQTFQSKEFIEGVSSLIKQTITSLQQRVKLLEDRIEKLESDHNPLATYDRRLNLRIHGILEVQGENVEPLVIDTCSNIGVNITSNDISVCHRLIHNGRNNNQKQLRNQAPREIIVRFIHYKTKSNIMMNKKSLDKSLSINEDSIPHNYKLFKYAKLKLERASKKRQLNSDAIDKLMTCVIEFDTFISVALNFKDDIVDLFVSNTYAEYNALNELKASDTVASFVKTIINKPIEFVIHKGWLWNSAEVKRKTFNRNELTEIIKAEINRIRLDSLNATYNCSIRDKRVLSKDRINKIQKCLINYQDNDAKFTKLIFQLMNIANSTNEID</sequence>
<accession>A0A814XVM4</accession>
<evidence type="ECO:0000313" key="3">
    <source>
        <dbReference type="Proteomes" id="UP000663829"/>
    </source>
</evidence>
<dbReference type="Proteomes" id="UP000681722">
    <property type="component" value="Unassembled WGS sequence"/>
</dbReference>
<proteinExistence type="predicted"/>
<dbReference type="EMBL" id="CAJNOQ010009294">
    <property type="protein sequence ID" value="CAF1220903.1"/>
    <property type="molecule type" value="Genomic_DNA"/>
</dbReference>
<evidence type="ECO:0000313" key="1">
    <source>
        <dbReference type="EMBL" id="CAF1220903.1"/>
    </source>
</evidence>
<protein>
    <submittedName>
        <fullName evidence="1">Uncharacterized protein</fullName>
    </submittedName>
</protein>
<gene>
    <name evidence="1" type="ORF">GPM918_LOCUS24679</name>
    <name evidence="2" type="ORF">SRO942_LOCUS24682</name>
</gene>
<dbReference type="Gene3D" id="3.30.70.1820">
    <property type="entry name" value="L1 transposable element, RRM domain"/>
    <property type="match status" value="1"/>
</dbReference>
<dbReference type="Proteomes" id="UP000663829">
    <property type="component" value="Unassembled WGS sequence"/>
</dbReference>